<feature type="chain" id="PRO_5046735049" evidence="2">
    <location>
        <begin position="21"/>
        <end position="257"/>
    </location>
</feature>
<accession>A0ABR4D8S5</accession>
<feature type="compositionally biased region" description="Basic and acidic residues" evidence="1">
    <location>
        <begin position="208"/>
        <end position="227"/>
    </location>
</feature>
<organism evidence="3 4">
    <name type="scientific">Remersonia thermophila</name>
    <dbReference type="NCBI Taxonomy" id="72144"/>
    <lineage>
        <taxon>Eukaryota</taxon>
        <taxon>Fungi</taxon>
        <taxon>Dikarya</taxon>
        <taxon>Ascomycota</taxon>
        <taxon>Pezizomycotina</taxon>
        <taxon>Sordariomycetes</taxon>
        <taxon>Sordariomycetidae</taxon>
        <taxon>Sordariales</taxon>
        <taxon>Sordariales incertae sedis</taxon>
        <taxon>Remersonia</taxon>
    </lineage>
</organism>
<evidence type="ECO:0000256" key="1">
    <source>
        <dbReference type="SAM" id="MobiDB-lite"/>
    </source>
</evidence>
<feature type="region of interest" description="Disordered" evidence="1">
    <location>
        <begin position="208"/>
        <end position="233"/>
    </location>
</feature>
<sequence>MRSAVFAIPVLSILTGVSNATGAMALTPLATYPPVRPAPKPYAPGAPGVNRPAFPAPTPQAGQTQDPALVLSQVPVRPTATQISPEKCSEVASRITPQLTPNPTYPASLKAMADKIGGIQRDTCGDLNLAARYKSVDTKELNKFTQARYQTFLLPMWARVQELWAACGDEAARFPAVSTEPCYRWALELSKASNASFGVPGKGSNKVVTDDKGQVASDNRDIEKTALEPENGAGAGTLSNTMAAIVGALALLGAVFV</sequence>
<feature type="region of interest" description="Disordered" evidence="1">
    <location>
        <begin position="41"/>
        <end position="64"/>
    </location>
</feature>
<feature type="signal peptide" evidence="2">
    <location>
        <begin position="1"/>
        <end position="20"/>
    </location>
</feature>
<evidence type="ECO:0000256" key="2">
    <source>
        <dbReference type="SAM" id="SignalP"/>
    </source>
</evidence>
<keyword evidence="4" id="KW-1185">Reference proteome</keyword>
<proteinExistence type="predicted"/>
<name>A0ABR4D8S5_9PEZI</name>
<dbReference type="Proteomes" id="UP001600064">
    <property type="component" value="Unassembled WGS sequence"/>
</dbReference>
<keyword evidence="2" id="KW-0732">Signal</keyword>
<protein>
    <submittedName>
        <fullName evidence="3">Uncharacterized protein</fullName>
    </submittedName>
</protein>
<evidence type="ECO:0000313" key="3">
    <source>
        <dbReference type="EMBL" id="KAL2266767.1"/>
    </source>
</evidence>
<dbReference type="EMBL" id="JAZGUE010000005">
    <property type="protein sequence ID" value="KAL2266767.1"/>
    <property type="molecule type" value="Genomic_DNA"/>
</dbReference>
<comment type="caution">
    <text evidence="3">The sequence shown here is derived from an EMBL/GenBank/DDBJ whole genome shotgun (WGS) entry which is preliminary data.</text>
</comment>
<gene>
    <name evidence="3" type="ORF">VTJ83DRAFT_6119</name>
</gene>
<evidence type="ECO:0000313" key="4">
    <source>
        <dbReference type="Proteomes" id="UP001600064"/>
    </source>
</evidence>
<dbReference type="GeneID" id="98127439"/>
<dbReference type="RefSeq" id="XP_070865494.1">
    <property type="nucleotide sequence ID" value="XM_071012795.1"/>
</dbReference>
<reference evidence="3 4" key="1">
    <citation type="journal article" date="2024" name="Commun. Biol.">
        <title>Comparative genomic analysis of thermophilic fungi reveals convergent evolutionary adaptations and gene losses.</title>
        <authorList>
            <person name="Steindorff A.S."/>
            <person name="Aguilar-Pontes M.V."/>
            <person name="Robinson A.J."/>
            <person name="Andreopoulos B."/>
            <person name="LaButti K."/>
            <person name="Kuo A."/>
            <person name="Mondo S."/>
            <person name="Riley R."/>
            <person name="Otillar R."/>
            <person name="Haridas S."/>
            <person name="Lipzen A."/>
            <person name="Grimwood J."/>
            <person name="Schmutz J."/>
            <person name="Clum A."/>
            <person name="Reid I.D."/>
            <person name="Moisan M.C."/>
            <person name="Butler G."/>
            <person name="Nguyen T.T.M."/>
            <person name="Dewar K."/>
            <person name="Conant G."/>
            <person name="Drula E."/>
            <person name="Henrissat B."/>
            <person name="Hansel C."/>
            <person name="Singer S."/>
            <person name="Hutchinson M.I."/>
            <person name="de Vries R.P."/>
            <person name="Natvig D.O."/>
            <person name="Powell A.J."/>
            <person name="Tsang A."/>
            <person name="Grigoriev I.V."/>
        </authorList>
    </citation>
    <scope>NUCLEOTIDE SEQUENCE [LARGE SCALE GENOMIC DNA]</scope>
    <source>
        <strain evidence="3 4">ATCC 22073</strain>
    </source>
</reference>